<evidence type="ECO:0000259" key="1">
    <source>
        <dbReference type="Pfam" id="PF25794"/>
    </source>
</evidence>
<protein>
    <recommendedName>
        <fullName evidence="1">Sacsin/Nov domain-containing protein</fullName>
    </recommendedName>
</protein>
<dbReference type="Proteomes" id="UP001497623">
    <property type="component" value="Unassembled WGS sequence"/>
</dbReference>
<dbReference type="Pfam" id="PF25794">
    <property type="entry name" value="SACS"/>
    <property type="match status" value="1"/>
</dbReference>
<proteinExistence type="predicted"/>
<dbReference type="AlphaFoldDB" id="A0AAV2SNW7"/>
<gene>
    <name evidence="2" type="ORF">MNOR_LOCUS38948</name>
</gene>
<evidence type="ECO:0000313" key="3">
    <source>
        <dbReference type="Proteomes" id="UP001497623"/>
    </source>
</evidence>
<comment type="caution">
    <text evidence="2">The sequence shown here is derived from an EMBL/GenBank/DDBJ whole genome shotgun (WGS) entry which is preliminary data.</text>
</comment>
<feature type="non-terminal residue" evidence="2">
    <location>
        <position position="272"/>
    </location>
</feature>
<dbReference type="EMBL" id="CAXKWB010094472">
    <property type="protein sequence ID" value="CAL4219006.1"/>
    <property type="molecule type" value="Genomic_DNA"/>
</dbReference>
<organism evidence="2 3">
    <name type="scientific">Meganyctiphanes norvegica</name>
    <name type="common">Northern krill</name>
    <name type="synonym">Thysanopoda norvegica</name>
    <dbReference type="NCBI Taxonomy" id="48144"/>
    <lineage>
        <taxon>Eukaryota</taxon>
        <taxon>Metazoa</taxon>
        <taxon>Ecdysozoa</taxon>
        <taxon>Arthropoda</taxon>
        <taxon>Crustacea</taxon>
        <taxon>Multicrustacea</taxon>
        <taxon>Malacostraca</taxon>
        <taxon>Eumalacostraca</taxon>
        <taxon>Eucarida</taxon>
        <taxon>Euphausiacea</taxon>
        <taxon>Euphausiidae</taxon>
        <taxon>Meganyctiphanes</taxon>
    </lineage>
</organism>
<feature type="domain" description="Sacsin/Nov" evidence="1">
    <location>
        <begin position="4"/>
        <end position="121"/>
    </location>
</feature>
<reference evidence="2 3" key="1">
    <citation type="submission" date="2024-05" db="EMBL/GenBank/DDBJ databases">
        <authorList>
            <person name="Wallberg A."/>
        </authorList>
    </citation>
    <scope>NUCLEOTIDE SEQUENCE [LARGE SCALE GENOMIC DNA]</scope>
</reference>
<dbReference type="PANTHER" id="PTHR46919">
    <property type="entry name" value="ZINC FINGER, C3HC4 TYPE (RING FINGER) FAMILY PROTEIN"/>
    <property type="match status" value="1"/>
</dbReference>
<keyword evidence="3" id="KW-1185">Reference proteome</keyword>
<feature type="non-terminal residue" evidence="2">
    <location>
        <position position="1"/>
    </location>
</feature>
<sequence>DYVTILSGKKVLFMNPCDPESMCRVIHLSNLHLKHLPKDVCLQLWGRFISENQLENGHFNGTIFWLPLRMSPSKLSDTVYSHGHVKNLFDSFATEGSLSLIFLRSLEKISLHMITSHNEESSVPYLVVEMQSSSMLDIRRKRQEFCLQLDSYISSVTSCDKVICCYNITIRTLLNGVEYKQQYTILHYLSSKVKSPLSSSGHQDNSQLPLVGVAAPLDDQNKTGQLFCFLPLPLDQENNAGLPVFVNGYFVLNQNRRHVLWKSADTMNDKDV</sequence>
<name>A0AAV2SNW7_MEGNR</name>
<accession>A0AAV2SNW7</accession>
<evidence type="ECO:0000313" key="2">
    <source>
        <dbReference type="EMBL" id="CAL4219006.1"/>
    </source>
</evidence>
<dbReference type="InterPro" id="IPR058210">
    <property type="entry name" value="SACS/Nov_dom"/>
</dbReference>
<dbReference type="PANTHER" id="PTHR46919:SF2">
    <property type="entry name" value="SACSIN"/>
    <property type="match status" value="1"/>
</dbReference>